<dbReference type="PANTHER" id="PTHR36966">
    <property type="entry name" value="REP-ASSOCIATED TYROSINE TRANSPOSASE"/>
    <property type="match status" value="1"/>
</dbReference>
<dbReference type="InterPro" id="IPR036515">
    <property type="entry name" value="Transposase_17_sf"/>
</dbReference>
<name>A0A1G2BK71_9BACT</name>
<dbReference type="GO" id="GO:0004803">
    <property type="term" value="F:transposase activity"/>
    <property type="evidence" value="ECO:0007669"/>
    <property type="project" value="InterPro"/>
</dbReference>
<feature type="domain" description="Transposase IS200-like" evidence="1">
    <location>
        <begin position="21"/>
        <end position="169"/>
    </location>
</feature>
<dbReference type="STRING" id="1798550.A2927_00715"/>
<sequence length="180" mass="21114">MSLFKNKYRIESIRLPEYDYSTPGYYFITICTKNRENLFGEIIHGKLIKTPSAKIVGRCWFDLPNHFRQCALDEFIIVPNHIHGIIVIPDNQTITAVETGLKPVSTLADNANKRYSLSEMVRAFKTFSARRINELHNSTGQQFWQTGYYERIIRNESELFHIRGYIKNNPINWGRDRNNI</sequence>
<dbReference type="InterPro" id="IPR002686">
    <property type="entry name" value="Transposase_17"/>
</dbReference>
<protein>
    <recommendedName>
        <fullName evidence="1">Transposase IS200-like domain-containing protein</fullName>
    </recommendedName>
</protein>
<dbReference type="Gene3D" id="3.30.70.1290">
    <property type="entry name" value="Transposase IS200-like"/>
    <property type="match status" value="1"/>
</dbReference>
<dbReference type="PANTHER" id="PTHR36966:SF1">
    <property type="entry name" value="REP-ASSOCIATED TYROSINE TRANSPOSASE"/>
    <property type="match status" value="1"/>
</dbReference>
<dbReference type="GO" id="GO:0043565">
    <property type="term" value="F:sequence-specific DNA binding"/>
    <property type="evidence" value="ECO:0007669"/>
    <property type="project" value="TreeGrafter"/>
</dbReference>
<dbReference type="EMBL" id="MHKL01000012">
    <property type="protein sequence ID" value="OGY89623.1"/>
    <property type="molecule type" value="Genomic_DNA"/>
</dbReference>
<dbReference type="Pfam" id="PF01797">
    <property type="entry name" value="Y1_Tnp"/>
    <property type="match status" value="1"/>
</dbReference>
<evidence type="ECO:0000313" key="3">
    <source>
        <dbReference type="Proteomes" id="UP000178849"/>
    </source>
</evidence>
<dbReference type="SUPFAM" id="SSF143422">
    <property type="entry name" value="Transposase IS200-like"/>
    <property type="match status" value="1"/>
</dbReference>
<organism evidence="2 3">
    <name type="scientific">Candidatus Komeilibacteria bacterium RIFCSPLOWO2_01_FULL_45_10</name>
    <dbReference type="NCBI Taxonomy" id="1798550"/>
    <lineage>
        <taxon>Bacteria</taxon>
        <taxon>Candidatus Komeiliibacteriota</taxon>
    </lineage>
</organism>
<evidence type="ECO:0000313" key="2">
    <source>
        <dbReference type="EMBL" id="OGY89623.1"/>
    </source>
</evidence>
<comment type="caution">
    <text evidence="2">The sequence shown here is derived from an EMBL/GenBank/DDBJ whole genome shotgun (WGS) entry which is preliminary data.</text>
</comment>
<proteinExistence type="predicted"/>
<dbReference type="InterPro" id="IPR052715">
    <property type="entry name" value="RAYT_transposase"/>
</dbReference>
<reference evidence="2 3" key="1">
    <citation type="journal article" date="2016" name="Nat. Commun.">
        <title>Thousands of microbial genomes shed light on interconnected biogeochemical processes in an aquifer system.</title>
        <authorList>
            <person name="Anantharaman K."/>
            <person name="Brown C.T."/>
            <person name="Hug L.A."/>
            <person name="Sharon I."/>
            <person name="Castelle C.J."/>
            <person name="Probst A.J."/>
            <person name="Thomas B.C."/>
            <person name="Singh A."/>
            <person name="Wilkins M.J."/>
            <person name="Karaoz U."/>
            <person name="Brodie E.L."/>
            <person name="Williams K.H."/>
            <person name="Hubbard S.S."/>
            <person name="Banfield J.F."/>
        </authorList>
    </citation>
    <scope>NUCLEOTIDE SEQUENCE [LARGE SCALE GENOMIC DNA]</scope>
</reference>
<accession>A0A1G2BK71</accession>
<dbReference type="AlphaFoldDB" id="A0A1G2BK71"/>
<dbReference type="SMART" id="SM01321">
    <property type="entry name" value="Y1_Tnp"/>
    <property type="match status" value="1"/>
</dbReference>
<gene>
    <name evidence="2" type="ORF">A2927_00715</name>
</gene>
<evidence type="ECO:0000259" key="1">
    <source>
        <dbReference type="SMART" id="SM01321"/>
    </source>
</evidence>
<dbReference type="GO" id="GO:0006313">
    <property type="term" value="P:DNA transposition"/>
    <property type="evidence" value="ECO:0007669"/>
    <property type="project" value="InterPro"/>
</dbReference>
<dbReference type="Proteomes" id="UP000178849">
    <property type="component" value="Unassembled WGS sequence"/>
</dbReference>